<keyword evidence="2" id="KW-1185">Reference proteome</keyword>
<accession>A0A387H3H2</accession>
<dbReference type="AlphaFoldDB" id="A0A387H3H2"/>
<evidence type="ECO:0000313" key="1">
    <source>
        <dbReference type="EMBL" id="AYG78235.1"/>
    </source>
</evidence>
<protein>
    <submittedName>
        <fullName evidence="1">Uncharacterized protein</fullName>
    </submittedName>
</protein>
<evidence type="ECO:0000313" key="2">
    <source>
        <dbReference type="Proteomes" id="UP000271554"/>
    </source>
</evidence>
<proteinExistence type="predicted"/>
<gene>
    <name evidence="1" type="ORF">DWB77_00342</name>
</gene>
<dbReference type="KEGG" id="shun:DWB77_00342"/>
<organism evidence="1 2">
    <name type="scientific">Streptomyces hundungensis</name>
    <dbReference type="NCBI Taxonomy" id="1077946"/>
    <lineage>
        <taxon>Bacteria</taxon>
        <taxon>Bacillati</taxon>
        <taxon>Actinomycetota</taxon>
        <taxon>Actinomycetes</taxon>
        <taxon>Kitasatosporales</taxon>
        <taxon>Streptomycetaceae</taxon>
        <taxon>Streptomyces</taxon>
    </lineage>
</organism>
<reference evidence="1 2" key="1">
    <citation type="submission" date="2018-10" db="EMBL/GenBank/DDBJ databases">
        <title>Relationship between Morphology and Antimicrobial Activity in Streptomyces.</title>
        <authorList>
            <person name="Kang H.J."/>
            <person name="Kim S.B."/>
        </authorList>
    </citation>
    <scope>NUCLEOTIDE SEQUENCE [LARGE SCALE GENOMIC DNA]</scope>
    <source>
        <strain evidence="1 2">BH38</strain>
    </source>
</reference>
<sequence length="69" mass="7186">MAVLAYLASRLTALPQIGDDVGNWSEQLGLVSITSEFLAATLAATALTTGRTRIPTADKSNLQISQVPG</sequence>
<name>A0A387H3H2_9ACTN</name>
<dbReference type="EMBL" id="CP032698">
    <property type="protein sequence ID" value="AYG78235.1"/>
    <property type="molecule type" value="Genomic_DNA"/>
</dbReference>
<dbReference type="Proteomes" id="UP000271554">
    <property type="component" value="Chromosome"/>
</dbReference>